<dbReference type="InParanoid" id="G2QPF8"/>
<proteinExistence type="predicted"/>
<evidence type="ECO:0000313" key="2">
    <source>
        <dbReference type="EMBL" id="AEO61471.1"/>
    </source>
</evidence>
<dbReference type="VEuPathDB" id="FungiDB:MYCTH_2311648"/>
<feature type="transmembrane region" description="Helical" evidence="1">
    <location>
        <begin position="20"/>
        <end position="37"/>
    </location>
</feature>
<protein>
    <submittedName>
        <fullName evidence="2">Uncharacterized protein</fullName>
    </submittedName>
</protein>
<evidence type="ECO:0000256" key="1">
    <source>
        <dbReference type="SAM" id="Phobius"/>
    </source>
</evidence>
<dbReference type="KEGG" id="mtm:MYCTH_2311648"/>
<gene>
    <name evidence="2" type="ORF">MYCTH_2311648</name>
</gene>
<keyword evidence="3" id="KW-1185">Reference proteome</keyword>
<dbReference type="GeneID" id="11506845"/>
<reference evidence="2 3" key="1">
    <citation type="journal article" date="2011" name="Nat. Biotechnol.">
        <title>Comparative genomic analysis of the thermophilic biomass-degrading fungi Myceliophthora thermophila and Thielavia terrestris.</title>
        <authorList>
            <person name="Berka R.M."/>
            <person name="Grigoriev I.V."/>
            <person name="Otillar R."/>
            <person name="Salamov A."/>
            <person name="Grimwood J."/>
            <person name="Reid I."/>
            <person name="Ishmael N."/>
            <person name="John T."/>
            <person name="Darmond C."/>
            <person name="Moisan M.-C."/>
            <person name="Henrissat B."/>
            <person name="Coutinho P.M."/>
            <person name="Lombard V."/>
            <person name="Natvig D.O."/>
            <person name="Lindquist E."/>
            <person name="Schmutz J."/>
            <person name="Lucas S."/>
            <person name="Harris P."/>
            <person name="Powlowski J."/>
            <person name="Bellemare A."/>
            <person name="Taylor D."/>
            <person name="Butler G."/>
            <person name="de Vries R.P."/>
            <person name="Allijn I.E."/>
            <person name="van den Brink J."/>
            <person name="Ushinsky S."/>
            <person name="Storms R."/>
            <person name="Powell A.J."/>
            <person name="Paulsen I.T."/>
            <person name="Elbourne L.D.H."/>
            <person name="Baker S.E."/>
            <person name="Magnuson J."/>
            <person name="LaBoissiere S."/>
            <person name="Clutterbuck A.J."/>
            <person name="Martinez D."/>
            <person name="Wogulis M."/>
            <person name="de Leon A.L."/>
            <person name="Rey M.W."/>
            <person name="Tsang A."/>
        </authorList>
    </citation>
    <scope>NUCLEOTIDE SEQUENCE [LARGE SCALE GENOMIC DNA]</scope>
    <source>
        <strain evidence="3">ATCC 42464 / BCRC 31852 / DSM 1799</strain>
    </source>
</reference>
<name>G2QPF8_THET4</name>
<dbReference type="RefSeq" id="XP_003666716.1">
    <property type="nucleotide sequence ID" value="XM_003666668.1"/>
</dbReference>
<organism evidence="2 3">
    <name type="scientific">Thermothelomyces thermophilus (strain ATCC 42464 / BCRC 31852 / DSM 1799)</name>
    <name type="common">Sporotrichum thermophile</name>
    <dbReference type="NCBI Taxonomy" id="573729"/>
    <lineage>
        <taxon>Eukaryota</taxon>
        <taxon>Fungi</taxon>
        <taxon>Dikarya</taxon>
        <taxon>Ascomycota</taxon>
        <taxon>Pezizomycotina</taxon>
        <taxon>Sordariomycetes</taxon>
        <taxon>Sordariomycetidae</taxon>
        <taxon>Sordariales</taxon>
        <taxon>Chaetomiaceae</taxon>
        <taxon>Thermothelomyces</taxon>
    </lineage>
</organism>
<dbReference type="EMBL" id="CP003008">
    <property type="protein sequence ID" value="AEO61471.1"/>
    <property type="molecule type" value="Genomic_DNA"/>
</dbReference>
<sequence length="128" mass="14250">MVETVERTIDRLSSLIHQGLSSQVGDIVALLIVLVVVQPGTAREKISIIQAKLERLRTVHSQMYPVYPSLPLPSSAASLKTTDKRRNLQSIYGEPLASDRFMRAGPLEPASLTWADLLMHWESRVAET</sequence>
<dbReference type="HOGENOM" id="CLU_1961110_0_0_1"/>
<dbReference type="AlphaFoldDB" id="G2QPF8"/>
<evidence type="ECO:0000313" key="3">
    <source>
        <dbReference type="Proteomes" id="UP000007322"/>
    </source>
</evidence>
<keyword evidence="1" id="KW-1133">Transmembrane helix</keyword>
<keyword evidence="1" id="KW-0812">Transmembrane</keyword>
<keyword evidence="1" id="KW-0472">Membrane</keyword>
<accession>G2QPF8</accession>
<dbReference type="Proteomes" id="UP000007322">
    <property type="component" value="Chromosome 7"/>
</dbReference>